<evidence type="ECO:0000313" key="6">
    <source>
        <dbReference type="Proteomes" id="UP000091820"/>
    </source>
</evidence>
<dbReference type="Proteomes" id="UP000091820">
    <property type="component" value="Unassembled WGS sequence"/>
</dbReference>
<dbReference type="VEuPathDB" id="VectorBase:GBRI015972"/>
<keyword evidence="2" id="KW-0378">Hydrolase</keyword>
<dbReference type="GO" id="GO:0005829">
    <property type="term" value="C:cytosol"/>
    <property type="evidence" value="ECO:0007669"/>
    <property type="project" value="TreeGrafter"/>
</dbReference>
<dbReference type="NCBIfam" id="TIGR00283">
    <property type="entry name" value="arch_pth2"/>
    <property type="match status" value="1"/>
</dbReference>
<dbReference type="EnsemblMetazoa" id="GBRI015972-RA">
    <property type="protein sequence ID" value="GBRI015972-PA"/>
    <property type="gene ID" value="GBRI015972"/>
</dbReference>
<dbReference type="PANTHER" id="PTHR12649">
    <property type="entry name" value="PEPTIDYL-TRNA HYDROLASE 2"/>
    <property type="match status" value="1"/>
</dbReference>
<dbReference type="EC" id="3.1.1.29" evidence="1"/>
<evidence type="ECO:0000256" key="2">
    <source>
        <dbReference type="ARBA" id="ARBA00022801"/>
    </source>
</evidence>
<evidence type="ECO:0000256" key="3">
    <source>
        <dbReference type="ARBA" id="ARBA00038050"/>
    </source>
</evidence>
<dbReference type="NCBIfam" id="NF003314">
    <property type="entry name" value="PRK04322.1"/>
    <property type="match status" value="1"/>
</dbReference>
<keyword evidence="6" id="KW-1185">Reference proteome</keyword>
<dbReference type="InterPro" id="IPR002833">
    <property type="entry name" value="PTH2"/>
</dbReference>
<dbReference type="InterPro" id="IPR023476">
    <property type="entry name" value="Pep_tRNA_hydro_II_dom_sf"/>
</dbReference>
<proteinExistence type="inferred from homology"/>
<sequence length="178" mass="19735">MPEIVEEDPVELMLKKTGCIDYHYKVQECIAEFGDWRHCQDKNLIKTIFAAPKNVPYSTKLALVVRTDLKMSKGKIAAQCSHAAVLCVQQAQSSNKKETQEIFDLWLANGQPKIVLRINGGYNDLAKLQDEAEKLCVVTAIVYDAGHTQLDAGTATVIGIGPDKKSKIDQLVNHLNLL</sequence>
<dbReference type="GO" id="GO:0004045">
    <property type="term" value="F:peptidyl-tRNA hydrolase activity"/>
    <property type="evidence" value="ECO:0007669"/>
    <property type="project" value="UniProtKB-EC"/>
</dbReference>
<dbReference type="PANTHER" id="PTHR12649:SF26">
    <property type="entry name" value="AMINOACYL-TRNA HYDROLASE"/>
    <property type="match status" value="1"/>
</dbReference>
<accession>A0A1A9WDW5</accession>
<evidence type="ECO:0000256" key="4">
    <source>
        <dbReference type="ARBA" id="ARBA00048707"/>
    </source>
</evidence>
<dbReference type="SUPFAM" id="SSF102462">
    <property type="entry name" value="Peptidyl-tRNA hydrolase II"/>
    <property type="match status" value="1"/>
</dbReference>
<comment type="catalytic activity">
    <reaction evidence="4">
        <text>an N-acyl-L-alpha-aminoacyl-tRNA + H2O = an N-acyl-L-amino acid + a tRNA + H(+)</text>
        <dbReference type="Rhea" id="RHEA:54448"/>
        <dbReference type="Rhea" id="RHEA-COMP:10123"/>
        <dbReference type="Rhea" id="RHEA-COMP:13883"/>
        <dbReference type="ChEBI" id="CHEBI:15377"/>
        <dbReference type="ChEBI" id="CHEBI:15378"/>
        <dbReference type="ChEBI" id="CHEBI:59874"/>
        <dbReference type="ChEBI" id="CHEBI:78442"/>
        <dbReference type="ChEBI" id="CHEBI:138191"/>
        <dbReference type="EC" id="3.1.1.29"/>
    </reaction>
</comment>
<reference evidence="5" key="2">
    <citation type="submission" date="2020-05" db="UniProtKB">
        <authorList>
            <consortium name="EnsemblMetazoa"/>
        </authorList>
    </citation>
    <scope>IDENTIFICATION</scope>
    <source>
        <strain evidence="5">IAEA</strain>
    </source>
</reference>
<dbReference type="Pfam" id="PF01981">
    <property type="entry name" value="PTH2"/>
    <property type="match status" value="1"/>
</dbReference>
<organism evidence="5 6">
    <name type="scientific">Glossina brevipalpis</name>
    <dbReference type="NCBI Taxonomy" id="37001"/>
    <lineage>
        <taxon>Eukaryota</taxon>
        <taxon>Metazoa</taxon>
        <taxon>Ecdysozoa</taxon>
        <taxon>Arthropoda</taxon>
        <taxon>Hexapoda</taxon>
        <taxon>Insecta</taxon>
        <taxon>Pterygota</taxon>
        <taxon>Neoptera</taxon>
        <taxon>Endopterygota</taxon>
        <taxon>Diptera</taxon>
        <taxon>Brachycera</taxon>
        <taxon>Muscomorpha</taxon>
        <taxon>Hippoboscoidea</taxon>
        <taxon>Glossinidae</taxon>
        <taxon>Glossina</taxon>
    </lineage>
</organism>
<reference evidence="6" key="1">
    <citation type="submission" date="2014-03" db="EMBL/GenBank/DDBJ databases">
        <authorList>
            <person name="Aksoy S."/>
            <person name="Warren W."/>
            <person name="Wilson R.K."/>
        </authorList>
    </citation>
    <scope>NUCLEOTIDE SEQUENCE [LARGE SCALE GENOMIC DNA]</scope>
    <source>
        <strain evidence="6">IAEA</strain>
    </source>
</reference>
<dbReference type="Gene3D" id="3.40.1490.10">
    <property type="entry name" value="Bit1"/>
    <property type="match status" value="1"/>
</dbReference>
<protein>
    <recommendedName>
        <fullName evidence="1">peptidyl-tRNA hydrolase</fullName>
        <ecNumber evidence="1">3.1.1.29</ecNumber>
    </recommendedName>
</protein>
<evidence type="ECO:0000313" key="5">
    <source>
        <dbReference type="EnsemblMetazoa" id="GBRI015972-PA"/>
    </source>
</evidence>
<evidence type="ECO:0000256" key="1">
    <source>
        <dbReference type="ARBA" id="ARBA00013260"/>
    </source>
</evidence>
<dbReference type="AlphaFoldDB" id="A0A1A9WDW5"/>
<dbReference type="STRING" id="37001.A0A1A9WDW5"/>
<dbReference type="CDD" id="cd02430">
    <property type="entry name" value="PTH2"/>
    <property type="match status" value="1"/>
</dbReference>
<dbReference type="FunFam" id="3.40.1490.10:FF:000001">
    <property type="entry name" value="Peptidyl-tRNA hydrolase 2"/>
    <property type="match status" value="1"/>
</dbReference>
<name>A0A1A9WDW5_9MUSC</name>
<comment type="similarity">
    <text evidence="3">Belongs to the PTH2 family.</text>
</comment>